<dbReference type="Proteomes" id="UP001165205">
    <property type="component" value="Unassembled WGS sequence"/>
</dbReference>
<dbReference type="AlphaFoldDB" id="A0AAN5BYN0"/>
<dbReference type="GO" id="GO:0044550">
    <property type="term" value="P:secondary metabolite biosynthetic process"/>
    <property type="evidence" value="ECO:0007669"/>
    <property type="project" value="UniProtKB-ARBA"/>
</dbReference>
<keyword evidence="3" id="KW-0560">Oxidoreductase</keyword>
<evidence type="ECO:0000256" key="3">
    <source>
        <dbReference type="ARBA" id="ARBA00023002"/>
    </source>
</evidence>
<organism evidence="4 5">
    <name type="scientific">Aspergillus oryzae</name>
    <name type="common">Yellow koji mold</name>
    <dbReference type="NCBI Taxonomy" id="5062"/>
    <lineage>
        <taxon>Eukaryota</taxon>
        <taxon>Fungi</taxon>
        <taxon>Dikarya</taxon>
        <taxon>Ascomycota</taxon>
        <taxon>Pezizomycotina</taxon>
        <taxon>Eurotiomycetes</taxon>
        <taxon>Eurotiomycetidae</taxon>
        <taxon>Eurotiales</taxon>
        <taxon>Aspergillaceae</taxon>
        <taxon>Aspergillus</taxon>
        <taxon>Aspergillus subgen. Circumdati</taxon>
    </lineage>
</organism>
<comment type="caution">
    <text evidence="4">The sequence shown here is derived from an EMBL/GenBank/DDBJ whole genome shotgun (WGS) entry which is preliminary data.</text>
</comment>
<evidence type="ECO:0000256" key="2">
    <source>
        <dbReference type="ARBA" id="ARBA00022857"/>
    </source>
</evidence>
<dbReference type="InterPro" id="IPR002347">
    <property type="entry name" value="SDR_fam"/>
</dbReference>
<accession>A0AAN5BYN0</accession>
<dbReference type="InterPro" id="IPR036291">
    <property type="entry name" value="NAD(P)-bd_dom_sf"/>
</dbReference>
<evidence type="ECO:0000313" key="4">
    <source>
        <dbReference type="EMBL" id="GMG30525.1"/>
    </source>
</evidence>
<name>A0AAN5BYN0_ASPOZ</name>
<dbReference type="Gene3D" id="3.40.50.720">
    <property type="entry name" value="NAD(P)-binding Rossmann-like Domain"/>
    <property type="match status" value="2"/>
</dbReference>
<dbReference type="PANTHER" id="PTHR43639:SF1">
    <property type="entry name" value="SHORT-CHAIN DEHYDROGENASE_REDUCTASE FAMILY PROTEIN"/>
    <property type="match status" value="1"/>
</dbReference>
<dbReference type="InterPro" id="IPR020904">
    <property type="entry name" value="Sc_DH/Rdtase_CS"/>
</dbReference>
<keyword evidence="2" id="KW-0521">NADP</keyword>
<dbReference type="SUPFAM" id="SSF51735">
    <property type="entry name" value="NAD(P)-binding Rossmann-fold domains"/>
    <property type="match status" value="1"/>
</dbReference>
<dbReference type="Pfam" id="PF00106">
    <property type="entry name" value="adh_short"/>
    <property type="match status" value="1"/>
</dbReference>
<evidence type="ECO:0000256" key="1">
    <source>
        <dbReference type="ARBA" id="ARBA00006484"/>
    </source>
</evidence>
<evidence type="ECO:0000313" key="5">
    <source>
        <dbReference type="Proteomes" id="UP001165205"/>
    </source>
</evidence>
<dbReference type="Pfam" id="PF13561">
    <property type="entry name" value="adh_short_C2"/>
    <property type="match status" value="1"/>
</dbReference>
<dbReference type="GO" id="GO:0016491">
    <property type="term" value="F:oxidoreductase activity"/>
    <property type="evidence" value="ECO:0007669"/>
    <property type="project" value="UniProtKB-KW"/>
</dbReference>
<dbReference type="PROSITE" id="PS00061">
    <property type="entry name" value="ADH_SHORT"/>
    <property type="match status" value="1"/>
</dbReference>
<dbReference type="PRINTS" id="PR00081">
    <property type="entry name" value="GDHRDH"/>
</dbReference>
<sequence>MRRLPRFERERAVRFYTASRLLIDHHIRLSTQSNSLYAPHSKTMDCTEKAHFKVLQAQIILTTLGTWGNHDLLHDSLGMAGQMALYLRDSGLLLHDFHSNDGSWSTWIQEEGQRRTKFIAYMICNNQTILYNMPPKILNSEVSSLYLPWPEELWSASTASEWKSLRSKGPHCVSFGDGYGKLFHNKALHRERVSLSSFGNLVLIHGLFQHIYLAWEASFCIPGSSKDQPTSIPVELLTRFHTALRRWQKSWETSSDPSITPISPKEPLGFNATAIFRIACIRLHFNLGPHRSLGTGDPEAIASAFCNAPRPAQTPKIYHAVLQSIHALSIPVRIGVEYVARTQTLTWSTIHSLFSTPDDFFNMSDNHRLDGKVALVTGAGRGIGAAIAVALGERGAKVVVNYAHSREAAEKVVEQIKANGTDAIAIQADVGDPEATAKLMAETVRHFGYLDIVSSNAGIVSFGHLKDVTPEGVPKHAVYSGSKGAIDTFVRCMAIDCGDKKITVNAVAPGAIKTDMFLAVSREYIPNGETFTDEQVDEVSLPPHKLRLVGFLLNEILCSAPLGSRL</sequence>
<dbReference type="CDD" id="cd12148">
    <property type="entry name" value="fungal_TF_MHR"/>
    <property type="match status" value="1"/>
</dbReference>
<proteinExistence type="inferred from homology"/>
<dbReference type="PANTHER" id="PTHR43639">
    <property type="entry name" value="OXIDOREDUCTASE, SHORT-CHAIN DEHYDROGENASE/REDUCTASE FAMILY (AFU_ORTHOLOGUE AFUA_5G02870)"/>
    <property type="match status" value="1"/>
</dbReference>
<comment type="similarity">
    <text evidence="1">Belongs to the short-chain dehydrogenases/reductases (SDR) family.</text>
</comment>
<protein>
    <submittedName>
        <fullName evidence="4">Unnamed protein product</fullName>
    </submittedName>
</protein>
<dbReference type="EMBL" id="BSYA01000071">
    <property type="protein sequence ID" value="GMG30525.1"/>
    <property type="molecule type" value="Genomic_DNA"/>
</dbReference>
<gene>
    <name evidence="4" type="ORF">Aory04_000658500</name>
</gene>
<reference evidence="4" key="1">
    <citation type="submission" date="2023-04" db="EMBL/GenBank/DDBJ databases">
        <title>Aspergillus oryzae NBRC 4228.</title>
        <authorList>
            <person name="Ichikawa N."/>
            <person name="Sato H."/>
            <person name="Tonouchi N."/>
        </authorList>
    </citation>
    <scope>NUCLEOTIDE SEQUENCE</scope>
    <source>
        <strain evidence="4">NBRC 4228</strain>
    </source>
</reference>